<feature type="signal peptide" evidence="1">
    <location>
        <begin position="1"/>
        <end position="24"/>
    </location>
</feature>
<dbReference type="RefSeq" id="WP_348392192.1">
    <property type="nucleotide sequence ID" value="NZ_CP134145.1"/>
</dbReference>
<keyword evidence="1" id="KW-0732">Signal</keyword>
<accession>A0ABY9TW54</accession>
<dbReference type="Gene3D" id="3.40.50.1110">
    <property type="entry name" value="SGNH hydrolase"/>
    <property type="match status" value="1"/>
</dbReference>
<dbReference type="InterPro" id="IPR051532">
    <property type="entry name" value="Ester_Hydrolysis_Enzymes"/>
</dbReference>
<feature type="domain" description="SGNH hydrolase-type esterase" evidence="2">
    <location>
        <begin position="178"/>
        <end position="348"/>
    </location>
</feature>
<dbReference type="Pfam" id="PF13472">
    <property type="entry name" value="Lipase_GDSL_2"/>
    <property type="match status" value="1"/>
</dbReference>
<name>A0ABY9TW54_9GAMM</name>
<dbReference type="EMBL" id="CP134145">
    <property type="protein sequence ID" value="WNC73079.1"/>
    <property type="molecule type" value="Genomic_DNA"/>
</dbReference>
<protein>
    <submittedName>
        <fullName evidence="3">GDSL-type esterase/lipase family protein</fullName>
    </submittedName>
</protein>
<dbReference type="InterPro" id="IPR013830">
    <property type="entry name" value="SGNH_hydro"/>
</dbReference>
<organism evidence="3 4">
    <name type="scientific">Thalassotalea psychrophila</name>
    <dbReference type="NCBI Taxonomy" id="3065647"/>
    <lineage>
        <taxon>Bacteria</taxon>
        <taxon>Pseudomonadati</taxon>
        <taxon>Pseudomonadota</taxon>
        <taxon>Gammaproteobacteria</taxon>
        <taxon>Alteromonadales</taxon>
        <taxon>Colwelliaceae</taxon>
        <taxon>Thalassotalea</taxon>
    </lineage>
</organism>
<dbReference type="SUPFAM" id="SSF52266">
    <property type="entry name" value="SGNH hydrolase"/>
    <property type="match status" value="1"/>
</dbReference>
<feature type="chain" id="PRO_5045623645" evidence="1">
    <location>
        <begin position="25"/>
        <end position="359"/>
    </location>
</feature>
<dbReference type="InterPro" id="IPR036514">
    <property type="entry name" value="SGNH_hydro_sf"/>
</dbReference>
<gene>
    <name evidence="3" type="ORF">RGQ13_03590</name>
</gene>
<dbReference type="Gene3D" id="2.60.120.260">
    <property type="entry name" value="Galactose-binding domain-like"/>
    <property type="match status" value="1"/>
</dbReference>
<reference evidence="4" key="1">
    <citation type="submission" date="2023-09" db="EMBL/GenBank/DDBJ databases">
        <authorList>
            <person name="Li S."/>
            <person name="Li X."/>
            <person name="Zhang C."/>
            <person name="Zhao Z."/>
        </authorList>
    </citation>
    <scope>NUCLEOTIDE SEQUENCE [LARGE SCALE GENOMIC DNA]</scope>
    <source>
        <strain evidence="4">SQ149</strain>
    </source>
</reference>
<dbReference type="Proteomes" id="UP001258994">
    <property type="component" value="Chromosome"/>
</dbReference>
<dbReference type="PANTHER" id="PTHR30383">
    <property type="entry name" value="THIOESTERASE 1/PROTEASE 1/LYSOPHOSPHOLIPASE L1"/>
    <property type="match status" value="1"/>
</dbReference>
<evidence type="ECO:0000256" key="1">
    <source>
        <dbReference type="SAM" id="SignalP"/>
    </source>
</evidence>
<evidence type="ECO:0000259" key="2">
    <source>
        <dbReference type="Pfam" id="PF13472"/>
    </source>
</evidence>
<sequence length="359" mass="40344">MMNLKHLFITTALIAFAAITPAMAAKTVDLANDNIRYLGTNYVYHQNKQVSFSRHNKGTLAVPKMKLAFNPEKAQTTSGIVVNLATKSQEINFEFIPLPKENRGSEFALYENDTLVKTFKFKRKDKKFLLNYKSDNSQYKEYRLTLPSWSNVALQSITLDDDSEILAIKTPRKAKYVAIGDSITHGVGQGSATHLTYPYIVSQALDLELYNIAVGGGKTSIPTAEMLKDFDDIKLITLLIGYNDWNSPKADVKQYQSNIDEILSIIRKYHPETQIYCITPLFTKTQKAKHIDQPIQAYRQAVIDVVKAKQLSGDINITVIEGDEITSAKNLREDNPKDPVHLGVNGARMLAEELTKLIK</sequence>
<evidence type="ECO:0000313" key="4">
    <source>
        <dbReference type="Proteomes" id="UP001258994"/>
    </source>
</evidence>
<proteinExistence type="predicted"/>
<keyword evidence="4" id="KW-1185">Reference proteome</keyword>
<evidence type="ECO:0000313" key="3">
    <source>
        <dbReference type="EMBL" id="WNC73079.1"/>
    </source>
</evidence>